<dbReference type="Proteomes" id="UP000233551">
    <property type="component" value="Unassembled WGS sequence"/>
</dbReference>
<protein>
    <submittedName>
        <fullName evidence="1">Uncharacterized protein</fullName>
    </submittedName>
</protein>
<proteinExistence type="predicted"/>
<name>A0A2I0JGE5_PUNGR</name>
<accession>A0A2I0JGE5</accession>
<keyword evidence="2" id="KW-1185">Reference proteome</keyword>
<dbReference type="AlphaFoldDB" id="A0A2I0JGE5"/>
<gene>
    <name evidence="1" type="ORF">CRG98_024560</name>
</gene>
<dbReference type="EMBL" id="PGOL01001725">
    <property type="protein sequence ID" value="PKI55053.1"/>
    <property type="molecule type" value="Genomic_DNA"/>
</dbReference>
<comment type="caution">
    <text evidence="1">The sequence shown here is derived from an EMBL/GenBank/DDBJ whole genome shotgun (WGS) entry which is preliminary data.</text>
</comment>
<sequence length="80" mass="8991">MRIIDERFIPLFYYGSAVSLIRSRNFFPSFSSAYITSSLHSTRSWVCPPPPLLGPIGGLLVIPHDLFPLAPAMIRHNDGY</sequence>
<organism evidence="1 2">
    <name type="scientific">Punica granatum</name>
    <name type="common">Pomegranate</name>
    <dbReference type="NCBI Taxonomy" id="22663"/>
    <lineage>
        <taxon>Eukaryota</taxon>
        <taxon>Viridiplantae</taxon>
        <taxon>Streptophyta</taxon>
        <taxon>Embryophyta</taxon>
        <taxon>Tracheophyta</taxon>
        <taxon>Spermatophyta</taxon>
        <taxon>Magnoliopsida</taxon>
        <taxon>eudicotyledons</taxon>
        <taxon>Gunneridae</taxon>
        <taxon>Pentapetalae</taxon>
        <taxon>rosids</taxon>
        <taxon>malvids</taxon>
        <taxon>Myrtales</taxon>
        <taxon>Lythraceae</taxon>
        <taxon>Punica</taxon>
    </lineage>
</organism>
<evidence type="ECO:0000313" key="1">
    <source>
        <dbReference type="EMBL" id="PKI55053.1"/>
    </source>
</evidence>
<reference evidence="1 2" key="1">
    <citation type="submission" date="2017-11" db="EMBL/GenBank/DDBJ databases">
        <title>De-novo sequencing of pomegranate (Punica granatum L.) genome.</title>
        <authorList>
            <person name="Akparov Z."/>
            <person name="Amiraslanov A."/>
            <person name="Hajiyeva S."/>
            <person name="Abbasov M."/>
            <person name="Kaur K."/>
            <person name="Hamwieh A."/>
            <person name="Solovyev V."/>
            <person name="Salamov A."/>
            <person name="Braich B."/>
            <person name="Kosarev P."/>
            <person name="Mahmoud A."/>
            <person name="Hajiyev E."/>
            <person name="Babayeva S."/>
            <person name="Izzatullayeva V."/>
            <person name="Mammadov A."/>
            <person name="Mammadov A."/>
            <person name="Sharifova S."/>
            <person name="Ojaghi J."/>
            <person name="Eynullazada K."/>
            <person name="Bayramov B."/>
            <person name="Abdulazimova A."/>
            <person name="Shahmuradov I."/>
        </authorList>
    </citation>
    <scope>NUCLEOTIDE SEQUENCE [LARGE SCALE GENOMIC DNA]</scope>
    <source>
        <strain evidence="2">cv. AG2017</strain>
        <tissue evidence="1">Leaf</tissue>
    </source>
</reference>
<evidence type="ECO:0000313" key="2">
    <source>
        <dbReference type="Proteomes" id="UP000233551"/>
    </source>
</evidence>